<keyword evidence="7" id="KW-0472">Membrane</keyword>
<feature type="chain" id="PRO_5046216812" description="Actinoporin" evidence="11">
    <location>
        <begin position="23"/>
        <end position="244"/>
    </location>
</feature>
<keyword evidence="13" id="KW-1185">Reference proteome</keyword>
<dbReference type="SUPFAM" id="SSF63724">
    <property type="entry name" value="Cytolysin/lectin"/>
    <property type="match status" value="1"/>
</dbReference>
<reference evidence="12 13" key="1">
    <citation type="submission" date="2022-05" db="EMBL/GenBank/DDBJ databases">
        <authorList>
            <consortium name="Genoscope - CEA"/>
            <person name="William W."/>
        </authorList>
    </citation>
    <scope>NUCLEOTIDE SEQUENCE [LARGE SCALE GENOMIC DNA]</scope>
</reference>
<comment type="caution">
    <text evidence="12">The sequence shown here is derived from an EMBL/GenBank/DDBJ whole genome shotgun (WGS) entry which is preliminary data.</text>
</comment>
<evidence type="ECO:0000256" key="9">
    <source>
        <dbReference type="ARBA" id="ARBA00023331"/>
    </source>
</evidence>
<comment type="subcellular location">
    <subcellularLocation>
        <location evidence="2">Nematocyst</location>
    </subcellularLocation>
    <subcellularLocation>
        <location evidence="1">Target cell membrane</location>
    </subcellularLocation>
</comment>
<dbReference type="PANTHER" id="PTHR40388:SF1">
    <property type="entry name" value="BRYOPORIN"/>
    <property type="match status" value="1"/>
</dbReference>
<name>A0ABN8N6S3_9CNID</name>
<feature type="signal peptide" evidence="11">
    <location>
        <begin position="1"/>
        <end position="22"/>
    </location>
</feature>
<evidence type="ECO:0000256" key="6">
    <source>
        <dbReference type="ARBA" id="ARBA00022852"/>
    </source>
</evidence>
<evidence type="ECO:0008006" key="14">
    <source>
        <dbReference type="Google" id="ProtNLM"/>
    </source>
</evidence>
<dbReference type="InterPro" id="IPR050677">
    <property type="entry name" value="Actinoporin_PFT"/>
</dbReference>
<gene>
    <name evidence="12" type="ORF">PLOB_00004658</name>
</gene>
<evidence type="ECO:0000313" key="12">
    <source>
        <dbReference type="EMBL" id="CAH3044350.1"/>
    </source>
</evidence>
<dbReference type="Proteomes" id="UP001159405">
    <property type="component" value="Unassembled WGS sequence"/>
</dbReference>
<dbReference type="Gene3D" id="2.60.270.20">
    <property type="entry name" value="Cytolysin/lectin"/>
    <property type="match status" value="1"/>
</dbReference>
<evidence type="ECO:0000256" key="3">
    <source>
        <dbReference type="ARBA" id="ARBA00008399"/>
    </source>
</evidence>
<keyword evidence="6" id="KW-0204">Cytolysis</keyword>
<dbReference type="PANTHER" id="PTHR40388">
    <property type="entry name" value="BRYOPORIN"/>
    <property type="match status" value="1"/>
</dbReference>
<evidence type="ECO:0000256" key="1">
    <source>
        <dbReference type="ARBA" id="ARBA00004175"/>
    </source>
</evidence>
<evidence type="ECO:0000256" key="5">
    <source>
        <dbReference type="ARBA" id="ARBA00022656"/>
    </source>
</evidence>
<evidence type="ECO:0000256" key="2">
    <source>
        <dbReference type="ARBA" id="ARBA00004532"/>
    </source>
</evidence>
<accession>A0ABN8N6S3</accession>
<evidence type="ECO:0000256" key="11">
    <source>
        <dbReference type="SAM" id="SignalP"/>
    </source>
</evidence>
<keyword evidence="4" id="KW-1052">Target cell membrane</keyword>
<protein>
    <recommendedName>
        <fullName evidence="14">Actinoporin</fullName>
    </recommendedName>
</protein>
<dbReference type="InterPro" id="IPR009104">
    <property type="entry name" value="Anemon_actinoporin-like"/>
</dbReference>
<keyword evidence="8" id="KW-1053">Target membrane</keyword>
<evidence type="ECO:0000313" key="13">
    <source>
        <dbReference type="Proteomes" id="UP001159405"/>
    </source>
</evidence>
<feature type="region of interest" description="Disordered" evidence="10">
    <location>
        <begin position="27"/>
        <end position="58"/>
    </location>
</feature>
<comment type="similarity">
    <text evidence="3">Belongs to the actinoporin family. Sea anemone subfamily.</text>
</comment>
<evidence type="ECO:0000256" key="10">
    <source>
        <dbReference type="SAM" id="MobiDB-lite"/>
    </source>
</evidence>
<sequence>MSLVKLVIALFSILLITQSIFGSHLKHDHVKRNPGSSTNDTEIQGRQGSSSISLKEGEEQNKRKDVIAAATLGFTVLQHVLSELGSVNRKVAIGISNKSGMKWHAINSRLKHGTSDQVLPYEILSGEALTYGARKTAGYWPRGVEGVITYYIDDIRSTLAVMFSVPYNYLWNKNQFEVRLYRGMPKTDDDKLFNAMYKDDVRRMKGNNHWRWQNLNQRLRARCFMSSSSAATIDIEIETQRRSG</sequence>
<keyword evidence="9" id="KW-0166">Nematocyst</keyword>
<dbReference type="EMBL" id="CALNXK010000012">
    <property type="protein sequence ID" value="CAH3044350.1"/>
    <property type="molecule type" value="Genomic_DNA"/>
</dbReference>
<feature type="compositionally biased region" description="Polar residues" evidence="10">
    <location>
        <begin position="34"/>
        <end position="53"/>
    </location>
</feature>
<keyword evidence="5" id="KW-0800">Toxin</keyword>
<proteinExistence type="inferred from homology"/>
<evidence type="ECO:0000256" key="8">
    <source>
        <dbReference type="ARBA" id="ARBA00023298"/>
    </source>
</evidence>
<evidence type="ECO:0000256" key="4">
    <source>
        <dbReference type="ARBA" id="ARBA00022537"/>
    </source>
</evidence>
<dbReference type="InterPro" id="IPR015926">
    <property type="entry name" value="Cytolysin/lectin"/>
</dbReference>
<keyword evidence="11" id="KW-0732">Signal</keyword>
<dbReference type="Pfam" id="PF06369">
    <property type="entry name" value="Anemone_cytotox"/>
    <property type="match status" value="1"/>
</dbReference>
<evidence type="ECO:0000256" key="7">
    <source>
        <dbReference type="ARBA" id="ARBA00023136"/>
    </source>
</evidence>
<organism evidence="12 13">
    <name type="scientific">Porites lobata</name>
    <dbReference type="NCBI Taxonomy" id="104759"/>
    <lineage>
        <taxon>Eukaryota</taxon>
        <taxon>Metazoa</taxon>
        <taxon>Cnidaria</taxon>
        <taxon>Anthozoa</taxon>
        <taxon>Hexacorallia</taxon>
        <taxon>Scleractinia</taxon>
        <taxon>Fungiina</taxon>
        <taxon>Poritidae</taxon>
        <taxon>Porites</taxon>
    </lineage>
</organism>